<keyword evidence="12 18" id="KW-1133">Transmembrane helix</keyword>
<evidence type="ECO:0000256" key="1">
    <source>
        <dbReference type="ARBA" id="ARBA00008211"/>
    </source>
</evidence>
<feature type="transmembrane region" description="Helical" evidence="18">
    <location>
        <begin position="492"/>
        <end position="511"/>
    </location>
</feature>
<evidence type="ECO:0000256" key="19">
    <source>
        <dbReference type="SAM" id="MobiDB-lite"/>
    </source>
</evidence>
<keyword evidence="16" id="KW-0325">Glycoprotein</keyword>
<evidence type="ECO:0000256" key="9">
    <source>
        <dbReference type="ARBA" id="ARBA00022844"/>
    </source>
</evidence>
<keyword evidence="6" id="KW-1162">Viral penetration into host cytoplasm</keyword>
<dbReference type="GO" id="GO:0055036">
    <property type="term" value="C:virion membrane"/>
    <property type="evidence" value="ECO:0007669"/>
    <property type="project" value="UniProtKB-SubCell"/>
</dbReference>
<sequence length="546" mass="59876">MQSHPFIIVIIISLIPSNFGQIHWENLTRVGVFNLRSRDYKITSPGNSQMLVVKMMPNLNSIGNCSVAEVANYRKMVESILSPIAEALVQMRSAIEVKQTTARLFGLVVASAALGVATSAQITAGMAMENTRLNAENIERLKSAIHNTNQAVEEIKLSQGQTILAVQGIQNYINNDLAPQISKLGCQVVGVETGLALLRYYTTLLTVFGPSLRDPVSSHISIQAISHAAGGNLPKLMEVLGYQSADIVDLLESQSINAQIVDVSLSDLYVVLSINYPVIITMDNFQVHELGRITFNQDAAEYYTVTPNFVTTRGFLMSNIDITSCAITKQSVICEKDQTYPMTHVLQSCLRGDVSVCSNTKITGASIGRFILVDGNLYANCRSITCRCVTTRSLISQDSSKLLTYITRDSCPEVSIDGISIMLGPPKIDPVIYQQNITIGPQIVINPVDVGSELSYALAKLNNSQRLLDQSESILNTMTGIDALWRSNHANGALSGIIIIVLVCVGCFFIYKFCIRTRYGHQYHNQPSPIHQIPSNHPRSYIKTIS</sequence>
<dbReference type="Gene3D" id="1.10.287.2480">
    <property type="match status" value="1"/>
</dbReference>
<keyword evidence="15" id="KW-1015">Disulfide bond</keyword>
<evidence type="ECO:0000256" key="13">
    <source>
        <dbReference type="ARBA" id="ARBA00023054"/>
    </source>
</evidence>
<evidence type="ECO:0000256" key="17">
    <source>
        <dbReference type="ARBA" id="ARBA00023296"/>
    </source>
</evidence>
<evidence type="ECO:0000256" key="3">
    <source>
        <dbReference type="ARBA" id="ARBA00022506"/>
    </source>
</evidence>
<keyword evidence="14 18" id="KW-0472">Membrane</keyword>
<dbReference type="GO" id="GO:0019064">
    <property type="term" value="P:fusion of virus membrane with host plasma membrane"/>
    <property type="evidence" value="ECO:0007669"/>
    <property type="project" value="UniProtKB-KW"/>
</dbReference>
<dbReference type="Gene3D" id="2.40.490.10">
    <property type="entry name" value="Newcastle disease virus like domain"/>
    <property type="match status" value="1"/>
</dbReference>
<dbReference type="SUPFAM" id="SSF69922">
    <property type="entry name" value="Head and neck region of the ectodomain of NDV fusion glycoprotein"/>
    <property type="match status" value="1"/>
</dbReference>
<dbReference type="Pfam" id="PF00523">
    <property type="entry name" value="Fusion_gly"/>
    <property type="match status" value="1"/>
</dbReference>
<evidence type="ECO:0000256" key="5">
    <source>
        <dbReference type="ARBA" id="ARBA00022521"/>
    </source>
</evidence>
<dbReference type="Gene3D" id="6.10.10.110">
    <property type="match status" value="1"/>
</dbReference>
<evidence type="ECO:0000256" key="11">
    <source>
        <dbReference type="ARBA" id="ARBA00022879"/>
    </source>
</evidence>
<name>A0A9N6YJJ5_9MONO</name>
<comment type="similarity">
    <text evidence="1 18">Belongs to the paramyxoviruses fusion glycoprotein family.</text>
</comment>
<dbReference type="EMBL" id="BK061229">
    <property type="protein sequence ID" value="DAZ91175.1"/>
    <property type="molecule type" value="Viral_cRNA"/>
</dbReference>
<evidence type="ECO:0000256" key="8">
    <source>
        <dbReference type="ARBA" id="ARBA00022729"/>
    </source>
</evidence>
<keyword evidence="5" id="KW-1169">Fusion of virus membrane with host cell membrane</keyword>
<protein>
    <recommendedName>
        <fullName evidence="2 18">Fusion glycoprotein F0</fullName>
    </recommendedName>
</protein>
<keyword evidence="9" id="KW-0946">Virion</keyword>
<keyword evidence="3" id="KW-1168">Fusion of virus membrane with host membrane</keyword>
<proteinExistence type="inferred from homology"/>
<dbReference type="InterPro" id="IPR000776">
    <property type="entry name" value="Fusion_F0_Paramyxovir"/>
</dbReference>
<keyword evidence="11 18" id="KW-0261">Viral envelope protein</keyword>
<accession>A0A9N6YJJ5</accession>
<dbReference type="GO" id="GO:0019031">
    <property type="term" value="C:viral envelope"/>
    <property type="evidence" value="ECO:0007669"/>
    <property type="project" value="UniProtKB-KW"/>
</dbReference>
<reference evidence="20" key="1">
    <citation type="journal article" date="2022" name="Viruses">
        <title>A South American Mouse Morbillivirus Provides Insight into a Clade of Rodent-Borne Morbilliviruses.</title>
        <authorList>
            <person name="Debat H.J."/>
        </authorList>
    </citation>
    <scope>NUCLEOTIDE SEQUENCE</scope>
    <source>
        <strain evidence="20">PPA444</strain>
    </source>
</reference>
<evidence type="ECO:0000256" key="14">
    <source>
        <dbReference type="ARBA" id="ARBA00023136"/>
    </source>
</evidence>
<evidence type="ECO:0000256" key="7">
    <source>
        <dbReference type="ARBA" id="ARBA00022692"/>
    </source>
</evidence>
<organism evidence="20">
    <name type="scientific">Raton olivaceo morbillivirus</name>
    <dbReference type="NCBI Taxonomy" id="2928189"/>
    <lineage>
        <taxon>Viruses</taxon>
        <taxon>Riboviria</taxon>
        <taxon>Orthornavirae</taxon>
        <taxon>Negarnaviricota</taxon>
        <taxon>Haploviricotina</taxon>
        <taxon>Monjiviricetes</taxon>
        <taxon>Mononegavirales</taxon>
        <taxon>Paramyxoviridae</taxon>
        <taxon>Orthoparamyxovirinae</taxon>
        <taxon>Paramorbillivirus</taxon>
        <taxon>Paramorbillivirus pueyrredonense</taxon>
    </lineage>
</organism>
<evidence type="ECO:0000256" key="6">
    <source>
        <dbReference type="ARBA" id="ARBA00022595"/>
    </source>
</evidence>
<evidence type="ECO:0000256" key="15">
    <source>
        <dbReference type="ARBA" id="ARBA00023157"/>
    </source>
</evidence>
<evidence type="ECO:0000256" key="10">
    <source>
        <dbReference type="ARBA" id="ARBA00022870"/>
    </source>
</evidence>
<reference evidence="20" key="2">
    <citation type="submission" date="2022-03" db="EMBL/GenBank/DDBJ databases">
        <authorList>
            <person name="Debat H.J."/>
        </authorList>
    </citation>
    <scope>NUCLEOTIDE SEQUENCE</scope>
    <source>
        <strain evidence="20">PPA444</strain>
    </source>
</reference>
<dbReference type="Gene3D" id="2.60.40.1690">
    <property type="entry name" value="Head and neck region of the ectodomain of NDV fusion glycoprotein"/>
    <property type="match status" value="1"/>
</dbReference>
<keyword evidence="7 18" id="KW-0812">Transmembrane</keyword>
<comment type="subcellular location">
    <subcellularLocation>
        <location evidence="18">Virion membrane</location>
        <topology evidence="18">Single-pass type I membrane protein</topology>
    </subcellularLocation>
    <subcellularLocation>
        <location evidence="18">Host cell membrane</location>
        <topology evidence="18">Single-pass membrane protein</topology>
    </subcellularLocation>
</comment>
<evidence type="ECO:0000256" key="16">
    <source>
        <dbReference type="ARBA" id="ARBA00023180"/>
    </source>
</evidence>
<feature type="region of interest" description="Disordered" evidence="19">
    <location>
        <begin position="526"/>
        <end position="546"/>
    </location>
</feature>
<keyword evidence="10" id="KW-1043">Host membrane</keyword>
<evidence type="ECO:0000256" key="18">
    <source>
        <dbReference type="RuleBase" id="RU003705"/>
    </source>
</evidence>
<evidence type="ECO:0000256" key="4">
    <source>
        <dbReference type="ARBA" id="ARBA00022511"/>
    </source>
</evidence>
<keyword evidence="17" id="KW-1160">Virus entry into host cell</keyword>
<dbReference type="SUPFAM" id="SSF58069">
    <property type="entry name" value="Virus ectodomain"/>
    <property type="match status" value="1"/>
</dbReference>
<keyword evidence="13" id="KW-0175">Coiled coil</keyword>
<dbReference type="GO" id="GO:0046718">
    <property type="term" value="P:symbiont entry into host cell"/>
    <property type="evidence" value="ECO:0007669"/>
    <property type="project" value="UniProtKB-KW"/>
</dbReference>
<keyword evidence="4" id="KW-1032">Host cell membrane</keyword>
<evidence type="ECO:0000256" key="12">
    <source>
        <dbReference type="ARBA" id="ARBA00022989"/>
    </source>
</evidence>
<comment type="subunit">
    <text evidence="18">Homotrimer of disulfide-linked F1-F2.</text>
</comment>
<evidence type="ECO:0000313" key="20">
    <source>
        <dbReference type="EMBL" id="DAZ91175.1"/>
    </source>
</evidence>
<keyword evidence="8" id="KW-0732">Signal</keyword>
<dbReference type="GO" id="GO:0020002">
    <property type="term" value="C:host cell plasma membrane"/>
    <property type="evidence" value="ECO:0007669"/>
    <property type="project" value="UniProtKB-SubCell"/>
</dbReference>
<evidence type="ECO:0000256" key="2">
    <source>
        <dbReference type="ARBA" id="ARBA00016586"/>
    </source>
</evidence>